<protein>
    <submittedName>
        <fullName evidence="1">Uncharacterized protein</fullName>
    </submittedName>
</protein>
<dbReference type="EMBL" id="MU006216">
    <property type="protein sequence ID" value="KAF2832847.1"/>
    <property type="molecule type" value="Genomic_DNA"/>
</dbReference>
<organism evidence="1 2">
    <name type="scientific">Ophiobolus disseminans</name>
    <dbReference type="NCBI Taxonomy" id="1469910"/>
    <lineage>
        <taxon>Eukaryota</taxon>
        <taxon>Fungi</taxon>
        <taxon>Dikarya</taxon>
        <taxon>Ascomycota</taxon>
        <taxon>Pezizomycotina</taxon>
        <taxon>Dothideomycetes</taxon>
        <taxon>Pleosporomycetidae</taxon>
        <taxon>Pleosporales</taxon>
        <taxon>Pleosporineae</taxon>
        <taxon>Phaeosphaeriaceae</taxon>
        <taxon>Ophiobolus</taxon>
    </lineage>
</organism>
<sequence length="177" mass="19868">MSLWREITHTFHELSEVYYLSIPTWLAIGATLQLISLACLPARLSASTPVLYLVGCVTRTITSPRRVFETSSRSVKRGRWTAELPAPNAEDKSDGLVIPLGPLAPGNDDIGRPFDAMWAEAETNRNKWGFLGQSGTLHDTTDSEGVTMTWLSYWKDLNGLQRVCYFGTPQRWYACVR</sequence>
<evidence type="ECO:0000313" key="2">
    <source>
        <dbReference type="Proteomes" id="UP000799424"/>
    </source>
</evidence>
<name>A0A6A7AJH5_9PLEO</name>
<gene>
    <name evidence="1" type="ORF">CC86DRAFT_399513</name>
</gene>
<keyword evidence="2" id="KW-1185">Reference proteome</keyword>
<reference evidence="1" key="1">
    <citation type="journal article" date="2020" name="Stud. Mycol.">
        <title>101 Dothideomycetes genomes: a test case for predicting lifestyles and emergence of pathogens.</title>
        <authorList>
            <person name="Haridas S."/>
            <person name="Albert R."/>
            <person name="Binder M."/>
            <person name="Bloem J."/>
            <person name="Labutti K."/>
            <person name="Salamov A."/>
            <person name="Andreopoulos B."/>
            <person name="Baker S."/>
            <person name="Barry K."/>
            <person name="Bills G."/>
            <person name="Bluhm B."/>
            <person name="Cannon C."/>
            <person name="Castanera R."/>
            <person name="Culley D."/>
            <person name="Daum C."/>
            <person name="Ezra D."/>
            <person name="Gonzalez J."/>
            <person name="Henrissat B."/>
            <person name="Kuo A."/>
            <person name="Liang C."/>
            <person name="Lipzen A."/>
            <person name="Lutzoni F."/>
            <person name="Magnuson J."/>
            <person name="Mondo S."/>
            <person name="Nolan M."/>
            <person name="Ohm R."/>
            <person name="Pangilinan J."/>
            <person name="Park H.-J."/>
            <person name="Ramirez L."/>
            <person name="Alfaro M."/>
            <person name="Sun H."/>
            <person name="Tritt A."/>
            <person name="Yoshinaga Y."/>
            <person name="Zwiers L.-H."/>
            <person name="Turgeon B."/>
            <person name="Goodwin S."/>
            <person name="Spatafora J."/>
            <person name="Crous P."/>
            <person name="Grigoriev I."/>
        </authorList>
    </citation>
    <scope>NUCLEOTIDE SEQUENCE</scope>
    <source>
        <strain evidence="1">CBS 113818</strain>
    </source>
</reference>
<proteinExistence type="predicted"/>
<dbReference type="AlphaFoldDB" id="A0A6A7AJH5"/>
<accession>A0A6A7AJH5</accession>
<dbReference type="Proteomes" id="UP000799424">
    <property type="component" value="Unassembled WGS sequence"/>
</dbReference>
<dbReference type="OrthoDB" id="3202396at2759"/>
<evidence type="ECO:0000313" key="1">
    <source>
        <dbReference type="EMBL" id="KAF2832847.1"/>
    </source>
</evidence>